<dbReference type="Proteomes" id="UP000016930">
    <property type="component" value="Unassembled WGS sequence"/>
</dbReference>
<dbReference type="InterPro" id="IPR052574">
    <property type="entry name" value="CDIRP"/>
</dbReference>
<feature type="region of interest" description="Disordered" evidence="3">
    <location>
        <begin position="141"/>
        <end position="192"/>
    </location>
</feature>
<dbReference type="GO" id="GO:0031028">
    <property type="term" value="P:septation initiation signaling"/>
    <property type="evidence" value="ECO:0007669"/>
    <property type="project" value="TreeGrafter"/>
</dbReference>
<dbReference type="HOGENOM" id="CLU_002805_1_0_1"/>
<sequence length="1430" mass="155416">MFEPPSPPNNQNPLPPAQANAPVVPSRLSQVYVPAHDDTEIIDDSAQMSTEESVFQPSPYPANNRGRETLNCEFTFALPKASPFNLVGRPPEAQSTPGAPRTGFPHAPGTDPRLRLFQFQYDTFTRDHLSAMVDSIAVNTPSGGSGTARSSQGPSPVLSPIEETNASRLRSAKRVKLSPANEFSTGDGAAVIFRPHSPRKDYVGESKSLMEKIRQTRDFSTISTVGTAHTPSAHEKSGSPESEERDGHSENRRPSYLTVPADDAGEGQSSEWSAASSSKKGSYSSLAYRQQAANLMAQIRGDMKGSKRLFSGETDVSHVQEESGVENSGWSDAASEQLSYISTKTYTSVQSRPKASPRKLLRRLSAADEVDRELAADISQMSLDTQLLVQQFPEPPPRLIVTDSSAVATCQDATEIHDPGLLAAPASAGPVYPSETLQSGRHEDMTRFVSSSTASGTTLTSGSAESFVKHQGPHQMTRITPEDIPPLPERVGKMRFDKVLMKWVKATAAATAEAQEPVPVAGEGDTESEDPFRDIESLREDDSGRPNGIVDETTEQDDYDVSGDLDKSRVQGATHGDETEDEEEVELTSFSFDGPPAPELVYAQMSGEDDGEALETSSEGDFPEASSRDIVTSRRDNTGSSAGDLAGGQGPQTYPSGAFMTPNPRARRSLDQVSTPVIRSAMKSRGATPVSALKDPSSGRHRTPMNHPGHRRSVSFSDGKHDGPIVGIGRNVPTPDGTAEGEDDSPLAAASLRSSAALVPSARTQRINDMLDNLEAQSYESDSPSKASSAGRPASADLQLVKPRRPRGGDASKEVSQRVFSRSISMAKSPGTPSQRANGTFLTECSFGVAHDRLVQVITDVQPFEPYWEELTAIDLSNRNVDSVARLKEFLPRLDSLSLNANQLSWLSGVPGSVRSLSAASNALTGVTSFSHLLNLEHLDISRNEIDSLRQLECLRHLRELRADGNRIDSIDGLQKMDGLLKLSLQGNELREADFKQFRWTRLEMLNLSHNRLASVEGLSSLSALIALNLDRNALASLEPAAPMSRLRILRVSGNKLQRLNAALFPNIRTLYADNNALGTIQRAGRLSKLENLSLRYQSARTPLSLSIRDVRDVRRLYLSGNPLARGFLSEPCYNLVYLELARCRLTELPPDLAGLVPNVRVLNLNYNFLEDVRPLEGLRRLRKLTVIGSRIKGSKQLLRVLKGMQDVELADFRYALRPSHVPRRIRRQFVRPRCVSPAARARRLPRPQPHRSRCLRCSAACAHRPGGRRNGRAVRTRLGPHRPVFYFNTYARETPITLLRSPSGRDWPGGGFCLRSSQDEPVHARMVSAAAARRRRRRAADPSGLGGGQGGYLGVPMSAPPSLTGPSSFLSSAPHQQQSVYGQQQGYLGGGGGSNGRMLAQDDAPPQGRYAFPDHSASPQPGSGYATPQ</sequence>
<keyword evidence="5" id="KW-1185">Reference proteome</keyword>
<dbReference type="EMBL" id="KB445793">
    <property type="protein sequence ID" value="EMD39716.1"/>
    <property type="molecule type" value="Genomic_DNA"/>
</dbReference>
<feature type="compositionally biased region" description="Polar residues" evidence="3">
    <location>
        <begin position="777"/>
        <end position="788"/>
    </location>
</feature>
<evidence type="ECO:0000313" key="5">
    <source>
        <dbReference type="Proteomes" id="UP000016930"/>
    </source>
</evidence>
<protein>
    <recommendedName>
        <fullName evidence="6">Septation initiation network scaffold protein cdc11</fullName>
    </recommendedName>
</protein>
<feature type="compositionally biased region" description="Polar residues" evidence="3">
    <location>
        <begin position="218"/>
        <end position="230"/>
    </location>
</feature>
<feature type="compositionally biased region" description="Acidic residues" evidence="3">
    <location>
        <begin position="552"/>
        <end position="563"/>
    </location>
</feature>
<keyword evidence="1" id="KW-0433">Leucine-rich repeat</keyword>
<feature type="compositionally biased region" description="Basic and acidic residues" evidence="3">
    <location>
        <begin position="807"/>
        <end position="816"/>
    </location>
</feature>
<feature type="compositionally biased region" description="Low complexity" evidence="3">
    <location>
        <begin position="266"/>
        <end position="276"/>
    </location>
</feature>
<feature type="region of interest" description="Disordered" evidence="3">
    <location>
        <begin position="1325"/>
        <end position="1430"/>
    </location>
</feature>
<feature type="compositionally biased region" description="Gly residues" evidence="3">
    <location>
        <begin position="1345"/>
        <end position="1354"/>
    </location>
</feature>
<feature type="region of interest" description="Disordered" evidence="3">
    <location>
        <begin position="90"/>
        <end position="111"/>
    </location>
</feature>
<dbReference type="SMART" id="SM00369">
    <property type="entry name" value="LRR_TYP"/>
    <property type="match status" value="7"/>
</dbReference>
<dbReference type="InterPro" id="IPR032675">
    <property type="entry name" value="LRR_dom_sf"/>
</dbReference>
<dbReference type="SMART" id="SM00365">
    <property type="entry name" value="LRR_SD22"/>
    <property type="match status" value="4"/>
</dbReference>
<evidence type="ECO:0000313" key="4">
    <source>
        <dbReference type="EMBL" id="EMD39716.1"/>
    </source>
</evidence>
<feature type="compositionally biased region" description="Pro residues" evidence="3">
    <location>
        <begin position="1"/>
        <end position="16"/>
    </location>
</feature>
<evidence type="ECO:0008006" key="6">
    <source>
        <dbReference type="Google" id="ProtNLM"/>
    </source>
</evidence>
<feature type="compositionally biased region" description="Polar residues" evidence="3">
    <location>
        <begin position="818"/>
        <end position="837"/>
    </location>
</feature>
<keyword evidence="2" id="KW-0677">Repeat</keyword>
<evidence type="ECO:0000256" key="3">
    <source>
        <dbReference type="SAM" id="MobiDB-lite"/>
    </source>
</evidence>
<feature type="region of interest" description="Disordered" evidence="3">
    <location>
        <begin position="777"/>
        <end position="837"/>
    </location>
</feature>
<feature type="compositionally biased region" description="Low complexity" evidence="3">
    <location>
        <begin position="510"/>
        <end position="521"/>
    </location>
</feature>
<name>M2RLI3_CERS8</name>
<feature type="compositionally biased region" description="Polar residues" evidence="3">
    <location>
        <begin position="46"/>
        <end position="56"/>
    </location>
</feature>
<feature type="region of interest" description="Disordered" evidence="3">
    <location>
        <begin position="1"/>
        <end position="25"/>
    </location>
</feature>
<proteinExistence type="predicted"/>
<feature type="compositionally biased region" description="Basic and acidic residues" evidence="3">
    <location>
        <begin position="530"/>
        <end position="544"/>
    </location>
</feature>
<dbReference type="OrthoDB" id="7451790at2759"/>
<feature type="compositionally biased region" description="Low complexity" evidence="3">
    <location>
        <begin position="1377"/>
        <end position="1387"/>
    </location>
</feature>
<gene>
    <name evidence="4" type="ORF">CERSUDRAFT_112020</name>
</gene>
<feature type="compositionally biased region" description="Polar residues" evidence="3">
    <location>
        <begin position="141"/>
        <end position="154"/>
    </location>
</feature>
<dbReference type="GO" id="GO:0061499">
    <property type="term" value="C:outer plaque of mitotic spindle pole body"/>
    <property type="evidence" value="ECO:0007669"/>
    <property type="project" value="TreeGrafter"/>
</dbReference>
<reference evidence="4 5" key="1">
    <citation type="journal article" date="2012" name="Proc. Natl. Acad. Sci. U.S.A.">
        <title>Comparative genomics of Ceriporiopsis subvermispora and Phanerochaete chrysosporium provide insight into selective ligninolysis.</title>
        <authorList>
            <person name="Fernandez-Fueyo E."/>
            <person name="Ruiz-Duenas F.J."/>
            <person name="Ferreira P."/>
            <person name="Floudas D."/>
            <person name="Hibbett D.S."/>
            <person name="Canessa P."/>
            <person name="Larrondo L.F."/>
            <person name="James T.Y."/>
            <person name="Seelenfreund D."/>
            <person name="Lobos S."/>
            <person name="Polanco R."/>
            <person name="Tello M."/>
            <person name="Honda Y."/>
            <person name="Watanabe T."/>
            <person name="Watanabe T."/>
            <person name="Ryu J.S."/>
            <person name="Kubicek C.P."/>
            <person name="Schmoll M."/>
            <person name="Gaskell J."/>
            <person name="Hammel K.E."/>
            <person name="St John F.J."/>
            <person name="Vanden Wymelenberg A."/>
            <person name="Sabat G."/>
            <person name="Splinter BonDurant S."/>
            <person name="Syed K."/>
            <person name="Yadav J.S."/>
            <person name="Doddapaneni H."/>
            <person name="Subramanian V."/>
            <person name="Lavin J.L."/>
            <person name="Oguiza J.A."/>
            <person name="Perez G."/>
            <person name="Pisabarro A.G."/>
            <person name="Ramirez L."/>
            <person name="Santoyo F."/>
            <person name="Master E."/>
            <person name="Coutinho P.M."/>
            <person name="Henrissat B."/>
            <person name="Lombard V."/>
            <person name="Magnuson J.K."/>
            <person name="Kuees U."/>
            <person name="Hori C."/>
            <person name="Igarashi K."/>
            <person name="Samejima M."/>
            <person name="Held B.W."/>
            <person name="Barry K.W."/>
            <person name="LaButti K.M."/>
            <person name="Lapidus A."/>
            <person name="Lindquist E.A."/>
            <person name="Lucas S.M."/>
            <person name="Riley R."/>
            <person name="Salamov A.A."/>
            <person name="Hoffmeister D."/>
            <person name="Schwenk D."/>
            <person name="Hadar Y."/>
            <person name="Yarden O."/>
            <person name="de Vries R.P."/>
            <person name="Wiebenga A."/>
            <person name="Stenlid J."/>
            <person name="Eastwood D."/>
            <person name="Grigoriev I.V."/>
            <person name="Berka R.M."/>
            <person name="Blanchette R.A."/>
            <person name="Kersten P."/>
            <person name="Martinez A.T."/>
            <person name="Vicuna R."/>
            <person name="Cullen D."/>
        </authorList>
    </citation>
    <scope>NUCLEOTIDE SEQUENCE [LARGE SCALE GENOMIC DNA]</scope>
    <source>
        <strain evidence="4 5">B</strain>
    </source>
</reference>
<feature type="compositionally biased region" description="Polar residues" evidence="3">
    <location>
        <begin position="1365"/>
        <end position="1376"/>
    </location>
</feature>
<dbReference type="SUPFAM" id="SSF52058">
    <property type="entry name" value="L domain-like"/>
    <property type="match status" value="1"/>
</dbReference>
<dbReference type="GO" id="GO:0035591">
    <property type="term" value="F:signaling adaptor activity"/>
    <property type="evidence" value="ECO:0007669"/>
    <property type="project" value="TreeGrafter"/>
</dbReference>
<feature type="region of interest" description="Disordered" evidence="3">
    <location>
        <begin position="510"/>
        <end position="745"/>
    </location>
</feature>
<feature type="compositionally biased region" description="Basic residues" evidence="3">
    <location>
        <begin position="699"/>
        <end position="713"/>
    </location>
</feature>
<dbReference type="InterPro" id="IPR003591">
    <property type="entry name" value="Leu-rich_rpt_typical-subtyp"/>
</dbReference>
<accession>M2RLI3</accession>
<dbReference type="InterPro" id="IPR001611">
    <property type="entry name" value="Leu-rich_rpt"/>
</dbReference>
<dbReference type="PANTHER" id="PTHR47566">
    <property type="match status" value="1"/>
</dbReference>
<dbReference type="Gene3D" id="3.80.10.10">
    <property type="entry name" value="Ribonuclease Inhibitor"/>
    <property type="match status" value="2"/>
</dbReference>
<feature type="compositionally biased region" description="Polar residues" evidence="3">
    <location>
        <begin position="1418"/>
        <end position="1430"/>
    </location>
</feature>
<dbReference type="PROSITE" id="PS51450">
    <property type="entry name" value="LRR"/>
    <property type="match status" value="4"/>
</dbReference>
<evidence type="ECO:0000256" key="2">
    <source>
        <dbReference type="ARBA" id="ARBA00022737"/>
    </source>
</evidence>
<evidence type="ECO:0000256" key="1">
    <source>
        <dbReference type="ARBA" id="ARBA00022614"/>
    </source>
</evidence>
<dbReference type="STRING" id="914234.M2RLI3"/>
<feature type="region of interest" description="Disordered" evidence="3">
    <location>
        <begin position="38"/>
        <end position="67"/>
    </location>
</feature>
<dbReference type="Pfam" id="PF13855">
    <property type="entry name" value="LRR_8"/>
    <property type="match status" value="1"/>
</dbReference>
<dbReference type="PANTHER" id="PTHR47566:SF1">
    <property type="entry name" value="PROTEIN NUD1"/>
    <property type="match status" value="1"/>
</dbReference>
<feature type="region of interest" description="Disordered" evidence="3">
    <location>
        <begin position="215"/>
        <end position="276"/>
    </location>
</feature>
<organism evidence="4 5">
    <name type="scientific">Ceriporiopsis subvermispora (strain B)</name>
    <name type="common">White-rot fungus</name>
    <name type="synonym">Gelatoporia subvermispora</name>
    <dbReference type="NCBI Taxonomy" id="914234"/>
    <lineage>
        <taxon>Eukaryota</taxon>
        <taxon>Fungi</taxon>
        <taxon>Dikarya</taxon>
        <taxon>Basidiomycota</taxon>
        <taxon>Agaricomycotina</taxon>
        <taxon>Agaricomycetes</taxon>
        <taxon>Polyporales</taxon>
        <taxon>Gelatoporiaceae</taxon>
        <taxon>Gelatoporia</taxon>
    </lineage>
</organism>
<feature type="region of interest" description="Disordered" evidence="3">
    <location>
        <begin position="469"/>
        <end position="489"/>
    </location>
</feature>
<dbReference type="GO" id="GO:1902412">
    <property type="term" value="P:regulation of mitotic cytokinesis"/>
    <property type="evidence" value="ECO:0007669"/>
    <property type="project" value="TreeGrafter"/>
</dbReference>